<evidence type="ECO:0000313" key="2">
    <source>
        <dbReference type="EMBL" id="TWV99068.1"/>
    </source>
</evidence>
<dbReference type="EMBL" id="VOHS01000019">
    <property type="protein sequence ID" value="TWV99068.1"/>
    <property type="molecule type" value="Genomic_DNA"/>
</dbReference>
<dbReference type="PROSITE" id="PS51186">
    <property type="entry name" value="GNAT"/>
    <property type="match status" value="1"/>
</dbReference>
<organism evidence="2 3">
    <name type="scientific">Chitinophaga pinensis</name>
    <dbReference type="NCBI Taxonomy" id="79329"/>
    <lineage>
        <taxon>Bacteria</taxon>
        <taxon>Pseudomonadati</taxon>
        <taxon>Bacteroidota</taxon>
        <taxon>Chitinophagia</taxon>
        <taxon>Chitinophagales</taxon>
        <taxon>Chitinophagaceae</taxon>
        <taxon>Chitinophaga</taxon>
    </lineage>
</organism>
<comment type="caution">
    <text evidence="2">The sequence shown here is derived from an EMBL/GenBank/DDBJ whole genome shotgun (WGS) entry which is preliminary data.</text>
</comment>
<evidence type="ECO:0000313" key="3">
    <source>
        <dbReference type="Proteomes" id="UP000318815"/>
    </source>
</evidence>
<accession>A0A5C6LTH4</accession>
<dbReference type="RefSeq" id="WP_146306508.1">
    <property type="nucleotide sequence ID" value="NZ_VOHS01000019.1"/>
</dbReference>
<evidence type="ECO:0000259" key="1">
    <source>
        <dbReference type="PROSITE" id="PS51186"/>
    </source>
</evidence>
<dbReference type="CDD" id="cd04301">
    <property type="entry name" value="NAT_SF"/>
    <property type="match status" value="1"/>
</dbReference>
<dbReference type="Pfam" id="PF00583">
    <property type="entry name" value="Acetyltransf_1"/>
    <property type="match status" value="1"/>
</dbReference>
<dbReference type="Gene3D" id="3.40.630.30">
    <property type="match status" value="1"/>
</dbReference>
<dbReference type="PANTHER" id="PTHR43072">
    <property type="entry name" value="N-ACETYLTRANSFERASE"/>
    <property type="match status" value="1"/>
</dbReference>
<dbReference type="Proteomes" id="UP000318815">
    <property type="component" value="Unassembled WGS sequence"/>
</dbReference>
<dbReference type="AlphaFoldDB" id="A0A5C6LTH4"/>
<keyword evidence="3" id="KW-1185">Reference proteome</keyword>
<reference evidence="2 3" key="1">
    <citation type="submission" date="2019-08" db="EMBL/GenBank/DDBJ databases">
        <title>Whole genome sequencing of chitin degrading bacteria Chitinophaga pinensis YS16.</title>
        <authorList>
            <person name="Singh R.P."/>
            <person name="Manchanda G."/>
            <person name="Maurya I.K."/>
            <person name="Joshi N.K."/>
            <person name="Srivastava A.K."/>
        </authorList>
    </citation>
    <scope>NUCLEOTIDE SEQUENCE [LARGE SCALE GENOMIC DNA]</scope>
    <source>
        <strain evidence="2 3">YS-16</strain>
    </source>
</reference>
<gene>
    <name evidence="2" type="ORF">FEF09_18615</name>
</gene>
<feature type="domain" description="N-acetyltransferase" evidence="1">
    <location>
        <begin position="11"/>
        <end position="179"/>
    </location>
</feature>
<protein>
    <submittedName>
        <fullName evidence="2">GNAT family N-acetyltransferase</fullName>
    </submittedName>
</protein>
<name>A0A5C6LTH4_9BACT</name>
<dbReference type="InterPro" id="IPR000182">
    <property type="entry name" value="GNAT_dom"/>
</dbReference>
<dbReference type="GO" id="GO:0016747">
    <property type="term" value="F:acyltransferase activity, transferring groups other than amino-acyl groups"/>
    <property type="evidence" value="ECO:0007669"/>
    <property type="project" value="InterPro"/>
</dbReference>
<sequence length="181" mass="20543">MQHFLPNGQVLLVRPATLEDAPALLALYQQLTTETGFLLMTPQESASLTVADEEAFLRSFCNRPQHLMLLAETEGRLVGSISIKQSGFKKEKHLGQLGIAVLHECWNMGIGRRLMTAALRWAEQHEELEIIHFNVFANNERAIQLYRNFGFMEYGRLPQAFKQSDGTYGDSIFMSKRIKNG</sequence>
<dbReference type="OrthoDB" id="948250at2"/>
<dbReference type="InterPro" id="IPR016181">
    <property type="entry name" value="Acyl_CoA_acyltransferase"/>
</dbReference>
<dbReference type="SUPFAM" id="SSF55729">
    <property type="entry name" value="Acyl-CoA N-acyltransferases (Nat)"/>
    <property type="match status" value="1"/>
</dbReference>
<proteinExistence type="predicted"/>
<keyword evidence="2" id="KW-0808">Transferase</keyword>